<dbReference type="RefSeq" id="WP_130038484.1">
    <property type="nucleotide sequence ID" value="NZ_JACCEV010000001.1"/>
</dbReference>
<proteinExistence type="predicted"/>
<dbReference type="InterPro" id="IPR029044">
    <property type="entry name" value="Nucleotide-diphossugar_trans"/>
</dbReference>
<dbReference type="AlphaFoldDB" id="A0A853GZ59"/>
<dbReference type="Pfam" id="PF00535">
    <property type="entry name" value="Glycos_transf_2"/>
    <property type="match status" value="1"/>
</dbReference>
<name>A0A853GZ59_9BURK</name>
<organism evidence="2 3">
    <name type="scientific">Pollutimonas harenae</name>
    <dbReference type="NCBI Taxonomy" id="657015"/>
    <lineage>
        <taxon>Bacteria</taxon>
        <taxon>Pseudomonadati</taxon>
        <taxon>Pseudomonadota</taxon>
        <taxon>Betaproteobacteria</taxon>
        <taxon>Burkholderiales</taxon>
        <taxon>Alcaligenaceae</taxon>
        <taxon>Pollutimonas</taxon>
    </lineage>
</organism>
<dbReference type="OrthoDB" id="9801954at2"/>
<dbReference type="GO" id="GO:0016758">
    <property type="term" value="F:hexosyltransferase activity"/>
    <property type="evidence" value="ECO:0007669"/>
    <property type="project" value="UniProtKB-ARBA"/>
</dbReference>
<dbReference type="Gene3D" id="3.90.550.10">
    <property type="entry name" value="Spore Coat Polysaccharide Biosynthesis Protein SpsA, Chain A"/>
    <property type="match status" value="1"/>
</dbReference>
<dbReference type="InterPro" id="IPR001173">
    <property type="entry name" value="Glyco_trans_2-like"/>
</dbReference>
<dbReference type="Proteomes" id="UP000554144">
    <property type="component" value="Unassembled WGS sequence"/>
</dbReference>
<dbReference type="CDD" id="cd00761">
    <property type="entry name" value="Glyco_tranf_GTA_type"/>
    <property type="match status" value="1"/>
</dbReference>
<evidence type="ECO:0000259" key="1">
    <source>
        <dbReference type="Pfam" id="PF00535"/>
    </source>
</evidence>
<dbReference type="PANTHER" id="PTHR22916:SF3">
    <property type="entry name" value="UDP-GLCNAC:BETAGAL BETA-1,3-N-ACETYLGLUCOSAMINYLTRANSFERASE-LIKE PROTEIN 1"/>
    <property type="match status" value="1"/>
</dbReference>
<dbReference type="SUPFAM" id="SSF53448">
    <property type="entry name" value="Nucleotide-diphospho-sugar transferases"/>
    <property type="match status" value="1"/>
</dbReference>
<dbReference type="PANTHER" id="PTHR22916">
    <property type="entry name" value="GLYCOSYLTRANSFERASE"/>
    <property type="match status" value="1"/>
</dbReference>
<keyword evidence="3" id="KW-1185">Reference proteome</keyword>
<protein>
    <submittedName>
        <fullName evidence="2">Glycosyltransferase family 2 protein</fullName>
    </submittedName>
</protein>
<accession>A0A853GZ59</accession>
<reference evidence="2 3" key="1">
    <citation type="submission" date="2020-07" db="EMBL/GenBank/DDBJ databases">
        <title>Taxonomic revisions and descriptions of new bacterial species based on genomic comparisons in the high-G+C-content subgroup of the family Alcaligenaceae.</title>
        <authorList>
            <person name="Szabo A."/>
            <person name="Felfoldi T."/>
        </authorList>
    </citation>
    <scope>NUCLEOTIDE SEQUENCE [LARGE SCALE GENOMIC DNA]</scope>
    <source>
        <strain evidence="2 3">DSM 25667</strain>
    </source>
</reference>
<dbReference type="EMBL" id="JACCEV010000001">
    <property type="protein sequence ID" value="NYT84345.1"/>
    <property type="molecule type" value="Genomic_DNA"/>
</dbReference>
<keyword evidence="2" id="KW-0808">Transferase</keyword>
<sequence>MLTILTPTYNRIDTLPRLYQSLLAQRNRNFEWLIVDDGSTDDTASWVAALEHEADFPIRLIRQDNGGKHVALNTGVVAAHGDWVFIVDSDDLLTNDATQVVADALGNIAGQQSVVGLCFRRGDLNGRLLGRECHDMPMPFASTPTRVGRMVQGDLAYIFHRDTMALLPFPVISGEKFVPELYIWNKISDQGQIWFYLDRIVYWCEYLDDGYTRNFAQHLKRHPRGFLLFYWAQIAREPHWLGKIKAMVRSTQCLIYCLCKTSHGGRE</sequence>
<comment type="caution">
    <text evidence="2">The sequence shown here is derived from an EMBL/GenBank/DDBJ whole genome shotgun (WGS) entry which is preliminary data.</text>
</comment>
<evidence type="ECO:0000313" key="3">
    <source>
        <dbReference type="Proteomes" id="UP000554144"/>
    </source>
</evidence>
<gene>
    <name evidence="2" type="ORF">H0A62_01905</name>
</gene>
<feature type="domain" description="Glycosyltransferase 2-like" evidence="1">
    <location>
        <begin position="3"/>
        <end position="107"/>
    </location>
</feature>
<evidence type="ECO:0000313" key="2">
    <source>
        <dbReference type="EMBL" id="NYT84345.1"/>
    </source>
</evidence>